<proteinExistence type="predicted"/>
<dbReference type="GO" id="GO:0032259">
    <property type="term" value="P:methylation"/>
    <property type="evidence" value="ECO:0007669"/>
    <property type="project" value="UniProtKB-KW"/>
</dbReference>
<evidence type="ECO:0000259" key="4">
    <source>
        <dbReference type="Pfam" id="PF05175"/>
    </source>
</evidence>
<dbReference type="NCBIfam" id="NF011527">
    <property type="entry name" value="PRK14968.1-1"/>
    <property type="match status" value="1"/>
</dbReference>
<keyword evidence="3" id="KW-0949">S-adenosyl-L-methionine</keyword>
<organism evidence="5 6">
    <name type="scientific">Halomarina rubra</name>
    <dbReference type="NCBI Taxonomy" id="2071873"/>
    <lineage>
        <taxon>Archaea</taxon>
        <taxon>Methanobacteriati</taxon>
        <taxon>Methanobacteriota</taxon>
        <taxon>Stenosarchaea group</taxon>
        <taxon>Halobacteria</taxon>
        <taxon>Halobacteriales</taxon>
        <taxon>Natronomonadaceae</taxon>
        <taxon>Halomarina</taxon>
    </lineage>
</organism>
<dbReference type="CDD" id="cd02440">
    <property type="entry name" value="AdoMet_MTases"/>
    <property type="match status" value="1"/>
</dbReference>
<sequence length="192" mass="20475">MVDREKATEQVYQPAEDSHLLAETTAEQVANLEADARVVDVGTGSGYVAATVAEATGVDVLGVDISPLAVREARDHGVTAVRSNLLDGLAGPFDAVTFNPPYLPTDPDAEWDDWMEYALSGGPDGRRAIDPFLDDLPRVLAPAGRGFLLVSSLTDVEAVSERAAANGLATRELAEESFPFERLVVLELTHAE</sequence>
<dbReference type="PANTHER" id="PTHR45875">
    <property type="entry name" value="METHYLTRANSFERASE N6AMT1"/>
    <property type="match status" value="1"/>
</dbReference>
<dbReference type="InterPro" id="IPR052190">
    <property type="entry name" value="Euk-Arch_PrmC-MTase"/>
</dbReference>
<keyword evidence="1 5" id="KW-0489">Methyltransferase</keyword>
<gene>
    <name evidence="5" type="ORF">ACFSBT_20040</name>
</gene>
<evidence type="ECO:0000313" key="5">
    <source>
        <dbReference type="EMBL" id="MFD1515575.1"/>
    </source>
</evidence>
<feature type="domain" description="Methyltransferase small" evidence="4">
    <location>
        <begin position="19"/>
        <end position="102"/>
    </location>
</feature>
<comment type="caution">
    <text evidence="5">The sequence shown here is derived from an EMBL/GenBank/DDBJ whole genome shotgun (WGS) entry which is preliminary data.</text>
</comment>
<keyword evidence="6" id="KW-1185">Reference proteome</keyword>
<dbReference type="InterPro" id="IPR029063">
    <property type="entry name" value="SAM-dependent_MTases_sf"/>
</dbReference>
<dbReference type="PANTHER" id="PTHR45875:SF1">
    <property type="entry name" value="METHYLTRANSFERASE N6AMT1"/>
    <property type="match status" value="1"/>
</dbReference>
<dbReference type="Pfam" id="PF05175">
    <property type="entry name" value="MTS"/>
    <property type="match status" value="1"/>
</dbReference>
<evidence type="ECO:0000256" key="2">
    <source>
        <dbReference type="ARBA" id="ARBA00022679"/>
    </source>
</evidence>
<dbReference type="SUPFAM" id="SSF53335">
    <property type="entry name" value="S-adenosyl-L-methionine-dependent methyltransferases"/>
    <property type="match status" value="1"/>
</dbReference>
<keyword evidence="2 5" id="KW-0808">Transferase</keyword>
<dbReference type="Proteomes" id="UP001597187">
    <property type="component" value="Unassembled WGS sequence"/>
</dbReference>
<dbReference type="InterPro" id="IPR007848">
    <property type="entry name" value="Small_mtfrase_dom"/>
</dbReference>
<dbReference type="RefSeq" id="WP_250875487.1">
    <property type="nucleotide sequence ID" value="NZ_JALXFV010000008.1"/>
</dbReference>
<dbReference type="NCBIfam" id="TIGR00537">
    <property type="entry name" value="hemK_rel_arch"/>
    <property type="match status" value="1"/>
</dbReference>
<dbReference type="EMBL" id="JBHUDC010000008">
    <property type="protein sequence ID" value="MFD1515575.1"/>
    <property type="molecule type" value="Genomic_DNA"/>
</dbReference>
<reference evidence="5 6" key="1">
    <citation type="journal article" date="2019" name="Int. J. Syst. Evol. Microbiol.">
        <title>The Global Catalogue of Microorganisms (GCM) 10K type strain sequencing project: providing services to taxonomists for standard genome sequencing and annotation.</title>
        <authorList>
            <consortium name="The Broad Institute Genomics Platform"/>
            <consortium name="The Broad Institute Genome Sequencing Center for Infectious Disease"/>
            <person name="Wu L."/>
            <person name="Ma J."/>
        </authorList>
    </citation>
    <scope>NUCLEOTIDE SEQUENCE [LARGE SCALE GENOMIC DNA]</scope>
    <source>
        <strain evidence="5 6">CGMCC 1.12563</strain>
    </source>
</reference>
<dbReference type="AlphaFoldDB" id="A0ABD6B1T0"/>
<dbReference type="GO" id="GO:0008168">
    <property type="term" value="F:methyltransferase activity"/>
    <property type="evidence" value="ECO:0007669"/>
    <property type="project" value="UniProtKB-KW"/>
</dbReference>
<name>A0ABD6B1T0_9EURY</name>
<evidence type="ECO:0000313" key="6">
    <source>
        <dbReference type="Proteomes" id="UP001597187"/>
    </source>
</evidence>
<dbReference type="Gene3D" id="3.40.50.150">
    <property type="entry name" value="Vaccinia Virus protein VP39"/>
    <property type="match status" value="1"/>
</dbReference>
<evidence type="ECO:0000256" key="3">
    <source>
        <dbReference type="ARBA" id="ARBA00022691"/>
    </source>
</evidence>
<dbReference type="EC" id="2.1.1.-" evidence="5"/>
<dbReference type="InterPro" id="IPR004557">
    <property type="entry name" value="PrmC-related"/>
</dbReference>
<protein>
    <submittedName>
        <fullName evidence="5">HemK2/MTQ2 family protein methyltransferase</fullName>
        <ecNumber evidence="5">2.1.1.-</ecNumber>
    </submittedName>
</protein>
<evidence type="ECO:0000256" key="1">
    <source>
        <dbReference type="ARBA" id="ARBA00022603"/>
    </source>
</evidence>
<accession>A0ABD6B1T0</accession>